<name>A0ABP9Q2L5_9PSEU</name>
<dbReference type="Gene3D" id="3.30.360.10">
    <property type="entry name" value="Dihydrodipicolinate Reductase, domain 2"/>
    <property type="match status" value="1"/>
</dbReference>
<gene>
    <name evidence="4" type="ORF">GCM10023321_30590</name>
</gene>
<dbReference type="SUPFAM" id="SSF55347">
    <property type="entry name" value="Glyceraldehyde-3-phosphate dehydrogenase-like, C-terminal domain"/>
    <property type="match status" value="1"/>
</dbReference>
<organism evidence="4 5">
    <name type="scientific">Pseudonocardia eucalypti</name>
    <dbReference type="NCBI Taxonomy" id="648755"/>
    <lineage>
        <taxon>Bacteria</taxon>
        <taxon>Bacillati</taxon>
        <taxon>Actinomycetota</taxon>
        <taxon>Actinomycetes</taxon>
        <taxon>Pseudonocardiales</taxon>
        <taxon>Pseudonocardiaceae</taxon>
        <taxon>Pseudonocardia</taxon>
    </lineage>
</organism>
<dbReference type="InterPro" id="IPR055170">
    <property type="entry name" value="GFO_IDH_MocA-like_dom"/>
</dbReference>
<evidence type="ECO:0000259" key="2">
    <source>
        <dbReference type="Pfam" id="PF01408"/>
    </source>
</evidence>
<accession>A0ABP9Q2L5</accession>
<proteinExistence type="predicted"/>
<feature type="domain" description="Gfo/Idh/MocA-like oxidoreductase N-terminal" evidence="2">
    <location>
        <begin position="7"/>
        <end position="122"/>
    </location>
</feature>
<dbReference type="EMBL" id="BAABJP010000010">
    <property type="protein sequence ID" value="GAA5155952.1"/>
    <property type="molecule type" value="Genomic_DNA"/>
</dbReference>
<evidence type="ECO:0000259" key="3">
    <source>
        <dbReference type="Pfam" id="PF22725"/>
    </source>
</evidence>
<dbReference type="Gene3D" id="3.40.50.720">
    <property type="entry name" value="NAD(P)-binding Rossmann-like Domain"/>
    <property type="match status" value="1"/>
</dbReference>
<comment type="caution">
    <text evidence="4">The sequence shown here is derived from an EMBL/GenBank/DDBJ whole genome shotgun (WGS) entry which is preliminary data.</text>
</comment>
<dbReference type="RefSeq" id="WP_185064088.1">
    <property type="nucleotide sequence ID" value="NZ_BAABJP010000010.1"/>
</dbReference>
<dbReference type="Pfam" id="PF01408">
    <property type="entry name" value="GFO_IDH_MocA"/>
    <property type="match status" value="1"/>
</dbReference>
<dbReference type="InterPro" id="IPR036291">
    <property type="entry name" value="NAD(P)-bd_dom_sf"/>
</dbReference>
<dbReference type="InterPro" id="IPR051450">
    <property type="entry name" value="Gfo/Idh/MocA_Oxidoreductases"/>
</dbReference>
<dbReference type="Proteomes" id="UP001428817">
    <property type="component" value="Unassembled WGS sequence"/>
</dbReference>
<keyword evidence="5" id="KW-1185">Reference proteome</keyword>
<reference evidence="5" key="1">
    <citation type="journal article" date="2019" name="Int. J. Syst. Evol. Microbiol.">
        <title>The Global Catalogue of Microorganisms (GCM) 10K type strain sequencing project: providing services to taxonomists for standard genome sequencing and annotation.</title>
        <authorList>
            <consortium name="The Broad Institute Genomics Platform"/>
            <consortium name="The Broad Institute Genome Sequencing Center for Infectious Disease"/>
            <person name="Wu L."/>
            <person name="Ma J."/>
        </authorList>
    </citation>
    <scope>NUCLEOTIDE SEQUENCE [LARGE SCALE GENOMIC DNA]</scope>
    <source>
        <strain evidence="5">JCM 18303</strain>
    </source>
</reference>
<dbReference type="Pfam" id="PF22725">
    <property type="entry name" value="GFO_IDH_MocA_C3"/>
    <property type="match status" value="1"/>
</dbReference>
<evidence type="ECO:0000313" key="4">
    <source>
        <dbReference type="EMBL" id="GAA5155952.1"/>
    </source>
</evidence>
<evidence type="ECO:0000256" key="1">
    <source>
        <dbReference type="SAM" id="MobiDB-lite"/>
    </source>
</evidence>
<dbReference type="InterPro" id="IPR000683">
    <property type="entry name" value="Gfo/Idh/MocA-like_OxRdtase_N"/>
</dbReference>
<evidence type="ECO:0000313" key="5">
    <source>
        <dbReference type="Proteomes" id="UP001428817"/>
    </source>
</evidence>
<sequence length="354" mass="38851">MGRTPTRVGVVGYGYWGSKHVRVLNSLPDVEVTVIDRDEQRLREAMSNFPNVRIATDIADELEALDAVVVATPPALHASVSLQAMNAGLHTLVEKPLATSVEDAEALVTAAETNNVRLMVGHTFEYNPAVWKLKEIISSGELGRILYIDAARLALGRYQYDCNVIWDLAPHDISIVSYLLDEVPHRASVWAQHNIGNVHADMAYLRLEFQNSGAPAFVQVSWLHPEKIRRVTVVGEKKMAIYNDVSDNERIRIYDVGVDPAQVDEGSSHDYPVSYRFGDIVSPYVQFREPLMLQDSHFIECVRTGKEPQTPGQRGLDIVKVLAATDVANSTGAPAETGASLVSASGAGNGRVRP</sequence>
<dbReference type="PANTHER" id="PTHR43377:SF6">
    <property type="entry name" value="GFO_IDH_MOCA-LIKE OXIDOREDUCTASE N-TERMINAL DOMAIN-CONTAINING PROTEIN"/>
    <property type="match status" value="1"/>
</dbReference>
<dbReference type="PANTHER" id="PTHR43377">
    <property type="entry name" value="BILIVERDIN REDUCTASE A"/>
    <property type="match status" value="1"/>
</dbReference>
<feature type="domain" description="GFO/IDH/MocA-like oxidoreductase" evidence="3">
    <location>
        <begin position="132"/>
        <end position="239"/>
    </location>
</feature>
<feature type="region of interest" description="Disordered" evidence="1">
    <location>
        <begin position="332"/>
        <end position="354"/>
    </location>
</feature>
<protein>
    <submittedName>
        <fullName evidence="4">Gfo/Idh/MocA family oxidoreductase</fullName>
    </submittedName>
</protein>
<dbReference type="SUPFAM" id="SSF51735">
    <property type="entry name" value="NAD(P)-binding Rossmann-fold domains"/>
    <property type="match status" value="1"/>
</dbReference>